<dbReference type="Proteomes" id="UP000617340">
    <property type="component" value="Unassembled WGS sequence"/>
</dbReference>
<dbReference type="AlphaFoldDB" id="A0A834JR26"/>
<gene>
    <name evidence="1" type="ORF">HZH68_011858</name>
</gene>
<accession>A0A834JR26</accession>
<name>A0A834JR26_VESGE</name>
<keyword evidence="2" id="KW-1185">Reference proteome</keyword>
<protein>
    <submittedName>
        <fullName evidence="1">Uncharacterized protein</fullName>
    </submittedName>
</protein>
<comment type="caution">
    <text evidence="1">The sequence shown here is derived from an EMBL/GenBank/DDBJ whole genome shotgun (WGS) entry which is preliminary data.</text>
</comment>
<evidence type="ECO:0000313" key="2">
    <source>
        <dbReference type="Proteomes" id="UP000617340"/>
    </source>
</evidence>
<evidence type="ECO:0000313" key="1">
    <source>
        <dbReference type="EMBL" id="KAF7390001.1"/>
    </source>
</evidence>
<reference evidence="1" key="1">
    <citation type="journal article" date="2020" name="G3 (Bethesda)">
        <title>High-Quality Assemblies for Three Invasive Social Wasps from the &lt;i&gt;Vespula&lt;/i&gt; Genus.</title>
        <authorList>
            <person name="Harrop T.W.R."/>
            <person name="Guhlin J."/>
            <person name="McLaughlin G.M."/>
            <person name="Permina E."/>
            <person name="Stockwell P."/>
            <person name="Gilligan J."/>
            <person name="Le Lec M.F."/>
            <person name="Gruber M.A.M."/>
            <person name="Quinn O."/>
            <person name="Lovegrove M."/>
            <person name="Duncan E.J."/>
            <person name="Remnant E.J."/>
            <person name="Van Eeckhoven J."/>
            <person name="Graham B."/>
            <person name="Knapp R.A."/>
            <person name="Langford K.W."/>
            <person name="Kronenberg Z."/>
            <person name="Press M.O."/>
            <person name="Eacker S.M."/>
            <person name="Wilson-Rankin E.E."/>
            <person name="Purcell J."/>
            <person name="Lester P.J."/>
            <person name="Dearden P.K."/>
        </authorList>
    </citation>
    <scope>NUCLEOTIDE SEQUENCE</scope>
    <source>
        <strain evidence="1">Linc-1</strain>
    </source>
</reference>
<dbReference type="EMBL" id="JACSDZ010000012">
    <property type="protein sequence ID" value="KAF7390001.1"/>
    <property type="molecule type" value="Genomic_DNA"/>
</dbReference>
<proteinExistence type="predicted"/>
<organism evidence="1 2">
    <name type="scientific">Vespula germanica</name>
    <name type="common">German yellow jacket</name>
    <name type="synonym">Paravespula germanica</name>
    <dbReference type="NCBI Taxonomy" id="30212"/>
    <lineage>
        <taxon>Eukaryota</taxon>
        <taxon>Metazoa</taxon>
        <taxon>Ecdysozoa</taxon>
        <taxon>Arthropoda</taxon>
        <taxon>Hexapoda</taxon>
        <taxon>Insecta</taxon>
        <taxon>Pterygota</taxon>
        <taxon>Neoptera</taxon>
        <taxon>Endopterygota</taxon>
        <taxon>Hymenoptera</taxon>
        <taxon>Apocrita</taxon>
        <taxon>Aculeata</taxon>
        <taxon>Vespoidea</taxon>
        <taxon>Vespidae</taxon>
        <taxon>Vespinae</taxon>
        <taxon>Vespula</taxon>
    </lineage>
</organism>
<sequence>MRYYVVNLPRAVLLETLSKGQRKRWRDRDIEIGLEGLGLARKWNSADAEISAQTHAQDHTYIDISQTLARARISNRAYHGVQAIPINQYCRVEMVIQFDLGKLRNFVWKPFYYSSTLTPTSTPTSTPTPISLLPSLPSTTSFKEPPSLKLSVSSITN</sequence>